<gene>
    <name evidence="1" type="ORF">EZS28_009082</name>
</gene>
<dbReference type="Proteomes" id="UP000324800">
    <property type="component" value="Unassembled WGS sequence"/>
</dbReference>
<proteinExistence type="predicted"/>
<dbReference type="EMBL" id="SNRW01001696">
    <property type="protein sequence ID" value="KAA6395394.1"/>
    <property type="molecule type" value="Genomic_DNA"/>
</dbReference>
<accession>A0A5J4WK09</accession>
<organism evidence="1 2">
    <name type="scientific">Streblomastix strix</name>
    <dbReference type="NCBI Taxonomy" id="222440"/>
    <lineage>
        <taxon>Eukaryota</taxon>
        <taxon>Metamonada</taxon>
        <taxon>Preaxostyla</taxon>
        <taxon>Oxymonadida</taxon>
        <taxon>Streblomastigidae</taxon>
        <taxon>Streblomastix</taxon>
    </lineage>
</organism>
<name>A0A5J4WK09_9EUKA</name>
<reference evidence="1 2" key="1">
    <citation type="submission" date="2019-03" db="EMBL/GenBank/DDBJ databases">
        <title>Single cell metagenomics reveals metabolic interactions within the superorganism composed of flagellate Streblomastix strix and complex community of Bacteroidetes bacteria on its surface.</title>
        <authorList>
            <person name="Treitli S.C."/>
            <person name="Kolisko M."/>
            <person name="Husnik F."/>
            <person name="Keeling P."/>
            <person name="Hampl V."/>
        </authorList>
    </citation>
    <scope>NUCLEOTIDE SEQUENCE [LARGE SCALE GENOMIC DNA]</scope>
    <source>
        <strain evidence="1">ST1C</strain>
    </source>
</reference>
<dbReference type="AlphaFoldDB" id="A0A5J4WK09"/>
<evidence type="ECO:0000313" key="1">
    <source>
        <dbReference type="EMBL" id="KAA6395394.1"/>
    </source>
</evidence>
<protein>
    <submittedName>
        <fullName evidence="1">Uncharacterized protein</fullName>
    </submittedName>
</protein>
<evidence type="ECO:0000313" key="2">
    <source>
        <dbReference type="Proteomes" id="UP000324800"/>
    </source>
</evidence>
<comment type="caution">
    <text evidence="1">The sequence shown here is derived from an EMBL/GenBank/DDBJ whole genome shotgun (WGS) entry which is preliminary data.</text>
</comment>
<sequence length="141" mass="15594">MLHLSNQVIYHDFYGFTFVSKVYSGGGPNICGCEIGSCGSSLVSVSLFDWLCRYPHGVLELEFGFDLESEFDSWITIIMKPKKATVITMIMTTANEIPSGPEMGFVSGGISSVISSGSTSKFIWTLYGPSFRKRERSSELY</sequence>